<dbReference type="Pfam" id="PF22486">
    <property type="entry name" value="MATH_2"/>
    <property type="match status" value="1"/>
</dbReference>
<dbReference type="InterPro" id="IPR008974">
    <property type="entry name" value="TRAF-like"/>
</dbReference>
<sequence length="363" mass="40476">MSFAGVSLVVDGKASGSAWDTAADSSDSGYHLFVVRGYSRTKDDTPNGKSIESQQFRVGGYRWLIDYYPNGCEDCNIDFISFYLSLDEEDGCPVDEHVTFQFGFSFIDQVEMQEASRIRTSGRWNLSGEECWGYPCFVTRRLFERSGHLKNYSFTVRCDIMVTRTANADERSSSSPVVVSPPPSLQQHLGGLLLSGEGADVTFEVGGETFMTHRCVLAARSPVFTAGLLGPMKEGTTASAIRVDDMEPEVFRLLLGFIYCDSLPEILSDSDNDDDYCCDDVMMLWQHLLVAADIYDLGKLKLVCEENLSEFIEATTVASKLALAEQHNCQGLKDACSDFRNSLREEENRTRLLVLKLEDTCLK</sequence>
<dbReference type="GO" id="GO:0016567">
    <property type="term" value="P:protein ubiquitination"/>
    <property type="evidence" value="ECO:0007669"/>
    <property type="project" value="InterPro"/>
</dbReference>
<dbReference type="InterPro" id="IPR011333">
    <property type="entry name" value="SKP1/BTB/POZ_sf"/>
</dbReference>
<dbReference type="InterPro" id="IPR045005">
    <property type="entry name" value="BPM1-6"/>
</dbReference>
<dbReference type="Pfam" id="PF00651">
    <property type="entry name" value="BTB"/>
    <property type="match status" value="1"/>
</dbReference>
<evidence type="ECO:0000313" key="5">
    <source>
        <dbReference type="EMBL" id="RLN41605.1"/>
    </source>
</evidence>
<feature type="domain" description="BTB" evidence="3">
    <location>
        <begin position="199"/>
        <end position="263"/>
    </location>
</feature>
<dbReference type="PROSITE" id="PS50097">
    <property type="entry name" value="BTB"/>
    <property type="match status" value="1"/>
</dbReference>
<proteinExistence type="inferred from homology"/>
<dbReference type="CDD" id="cd00121">
    <property type="entry name" value="MATH"/>
    <property type="match status" value="1"/>
</dbReference>
<evidence type="ECO:0000259" key="4">
    <source>
        <dbReference type="PROSITE" id="PS50144"/>
    </source>
</evidence>
<dbReference type="OrthoDB" id="689973at2759"/>
<evidence type="ECO:0000313" key="6">
    <source>
        <dbReference type="Proteomes" id="UP000275267"/>
    </source>
</evidence>
<evidence type="ECO:0000259" key="3">
    <source>
        <dbReference type="PROSITE" id="PS50097"/>
    </source>
</evidence>
<protein>
    <recommendedName>
        <fullName evidence="7">BTB/POZ and MATH domain-containing protein 1-like</fullName>
    </recommendedName>
</protein>
<dbReference type="PANTHER" id="PTHR26379">
    <property type="entry name" value="BTB/POZ AND MATH DOMAIN-CONTAINING PROTEIN 1"/>
    <property type="match status" value="1"/>
</dbReference>
<organism evidence="5 6">
    <name type="scientific">Panicum miliaceum</name>
    <name type="common">Proso millet</name>
    <name type="synonym">Broomcorn millet</name>
    <dbReference type="NCBI Taxonomy" id="4540"/>
    <lineage>
        <taxon>Eukaryota</taxon>
        <taxon>Viridiplantae</taxon>
        <taxon>Streptophyta</taxon>
        <taxon>Embryophyta</taxon>
        <taxon>Tracheophyta</taxon>
        <taxon>Spermatophyta</taxon>
        <taxon>Magnoliopsida</taxon>
        <taxon>Liliopsida</taxon>
        <taxon>Poales</taxon>
        <taxon>Poaceae</taxon>
        <taxon>PACMAD clade</taxon>
        <taxon>Panicoideae</taxon>
        <taxon>Panicodae</taxon>
        <taxon>Paniceae</taxon>
        <taxon>Panicinae</taxon>
        <taxon>Panicum</taxon>
        <taxon>Panicum sect. Panicum</taxon>
    </lineage>
</organism>
<dbReference type="InterPro" id="IPR056423">
    <property type="entry name" value="BACK_BPM_SPOP"/>
</dbReference>
<name>A0A3L6TQ43_PANMI</name>
<evidence type="ECO:0008006" key="7">
    <source>
        <dbReference type="Google" id="ProtNLM"/>
    </source>
</evidence>
<dbReference type="STRING" id="4540.A0A3L6TQ43"/>
<feature type="domain" description="MATH" evidence="4">
    <location>
        <begin position="28"/>
        <end position="160"/>
    </location>
</feature>
<dbReference type="SMART" id="SM00225">
    <property type="entry name" value="BTB"/>
    <property type="match status" value="1"/>
</dbReference>
<dbReference type="SUPFAM" id="SSF49599">
    <property type="entry name" value="TRAF domain-like"/>
    <property type="match status" value="1"/>
</dbReference>
<dbReference type="PROSITE" id="PS50144">
    <property type="entry name" value="MATH"/>
    <property type="match status" value="1"/>
</dbReference>
<dbReference type="EMBL" id="PQIB02000001">
    <property type="protein sequence ID" value="RLN41605.1"/>
    <property type="molecule type" value="Genomic_DNA"/>
</dbReference>
<dbReference type="Pfam" id="PF24570">
    <property type="entry name" value="BACK_BPM_SPOP"/>
    <property type="match status" value="1"/>
</dbReference>
<reference evidence="6" key="1">
    <citation type="journal article" date="2019" name="Nat. Commun.">
        <title>The genome of broomcorn millet.</title>
        <authorList>
            <person name="Zou C."/>
            <person name="Miki D."/>
            <person name="Li D."/>
            <person name="Tang Q."/>
            <person name="Xiao L."/>
            <person name="Rajput S."/>
            <person name="Deng P."/>
            <person name="Jia W."/>
            <person name="Huang R."/>
            <person name="Zhang M."/>
            <person name="Sun Y."/>
            <person name="Hu J."/>
            <person name="Fu X."/>
            <person name="Schnable P.S."/>
            <person name="Li F."/>
            <person name="Zhang H."/>
            <person name="Feng B."/>
            <person name="Zhu X."/>
            <person name="Liu R."/>
            <person name="Schnable J.C."/>
            <person name="Zhu J.-K."/>
            <person name="Zhang H."/>
        </authorList>
    </citation>
    <scope>NUCLEOTIDE SEQUENCE [LARGE SCALE GENOMIC DNA]</scope>
</reference>
<dbReference type="InterPro" id="IPR000210">
    <property type="entry name" value="BTB/POZ_dom"/>
</dbReference>
<accession>A0A3L6TQ43</accession>
<dbReference type="PANTHER" id="PTHR26379:SF295">
    <property type="entry name" value="OS10G0429651 PROTEIN"/>
    <property type="match status" value="1"/>
</dbReference>
<dbReference type="AlphaFoldDB" id="A0A3L6TQ43"/>
<dbReference type="Proteomes" id="UP000275267">
    <property type="component" value="Unassembled WGS sequence"/>
</dbReference>
<dbReference type="InterPro" id="IPR002083">
    <property type="entry name" value="MATH/TRAF_dom"/>
</dbReference>
<gene>
    <name evidence="5" type="ORF">C2845_PM01G41900</name>
</gene>
<evidence type="ECO:0000256" key="2">
    <source>
        <dbReference type="ARBA" id="ARBA00010846"/>
    </source>
</evidence>
<comment type="similarity">
    <text evidence="2">Belongs to the Tdpoz family.</text>
</comment>
<dbReference type="Gene3D" id="2.60.210.10">
    <property type="entry name" value="Apoptosis, Tumor Necrosis Factor Receptor Associated Protein 2, Chain A"/>
    <property type="match status" value="1"/>
</dbReference>
<dbReference type="SUPFAM" id="SSF54695">
    <property type="entry name" value="POZ domain"/>
    <property type="match status" value="1"/>
</dbReference>
<keyword evidence="6" id="KW-1185">Reference proteome</keyword>
<comment type="caution">
    <text evidence="5">The sequence shown here is derived from an EMBL/GenBank/DDBJ whole genome shotgun (WGS) entry which is preliminary data.</text>
</comment>
<evidence type="ECO:0000256" key="1">
    <source>
        <dbReference type="ARBA" id="ARBA00004906"/>
    </source>
</evidence>
<comment type="pathway">
    <text evidence="1">Protein modification; protein ubiquitination.</text>
</comment>
<dbReference type="Gene3D" id="3.30.710.10">
    <property type="entry name" value="Potassium Channel Kv1.1, Chain A"/>
    <property type="match status" value="1"/>
</dbReference>